<feature type="non-terminal residue" evidence="1">
    <location>
        <position position="1"/>
    </location>
</feature>
<organism evidence="1">
    <name type="scientific">Tanacetum cinerariifolium</name>
    <name type="common">Dalmatian daisy</name>
    <name type="synonym">Chrysanthemum cinerariifolium</name>
    <dbReference type="NCBI Taxonomy" id="118510"/>
    <lineage>
        <taxon>Eukaryota</taxon>
        <taxon>Viridiplantae</taxon>
        <taxon>Streptophyta</taxon>
        <taxon>Embryophyta</taxon>
        <taxon>Tracheophyta</taxon>
        <taxon>Spermatophyta</taxon>
        <taxon>Magnoliopsida</taxon>
        <taxon>eudicotyledons</taxon>
        <taxon>Gunneridae</taxon>
        <taxon>Pentapetalae</taxon>
        <taxon>asterids</taxon>
        <taxon>campanulids</taxon>
        <taxon>Asterales</taxon>
        <taxon>Asteraceae</taxon>
        <taxon>Asteroideae</taxon>
        <taxon>Anthemideae</taxon>
        <taxon>Anthemidinae</taxon>
        <taxon>Tanacetum</taxon>
    </lineage>
</organism>
<name>A0A699UVZ1_TANCI</name>
<protein>
    <submittedName>
        <fullName evidence="1">Uncharacterized protein</fullName>
    </submittedName>
</protein>
<sequence length="29" mass="3230">ATELVAAVYNDSGRIKKDGTRATEELYEE</sequence>
<comment type="caution">
    <text evidence="1">The sequence shown here is derived from an EMBL/GenBank/DDBJ whole genome shotgun (WGS) entry which is preliminary data.</text>
</comment>
<evidence type="ECO:0000313" key="1">
    <source>
        <dbReference type="EMBL" id="GFD25711.1"/>
    </source>
</evidence>
<accession>A0A699UVZ1</accession>
<gene>
    <name evidence="1" type="ORF">Tci_897680</name>
</gene>
<proteinExistence type="predicted"/>
<dbReference type="AlphaFoldDB" id="A0A699UVZ1"/>
<reference evidence="1" key="1">
    <citation type="journal article" date="2019" name="Sci. Rep.">
        <title>Draft genome of Tanacetum cinerariifolium, the natural source of mosquito coil.</title>
        <authorList>
            <person name="Yamashiro T."/>
            <person name="Shiraishi A."/>
            <person name="Satake H."/>
            <person name="Nakayama K."/>
        </authorList>
    </citation>
    <scope>NUCLEOTIDE SEQUENCE</scope>
</reference>
<dbReference type="EMBL" id="BKCJ011362846">
    <property type="protein sequence ID" value="GFD25711.1"/>
    <property type="molecule type" value="Genomic_DNA"/>
</dbReference>